<dbReference type="InterPro" id="IPR027417">
    <property type="entry name" value="P-loop_NTPase"/>
</dbReference>
<dbReference type="Gene3D" id="3.40.50.300">
    <property type="entry name" value="P-loop containing nucleotide triphosphate hydrolases"/>
    <property type="match status" value="2"/>
</dbReference>
<dbReference type="GO" id="GO:0005319">
    <property type="term" value="F:lipid transporter activity"/>
    <property type="evidence" value="ECO:0007669"/>
    <property type="project" value="TreeGrafter"/>
</dbReference>
<evidence type="ECO:0000256" key="4">
    <source>
        <dbReference type="ARBA" id="ARBA00022692"/>
    </source>
</evidence>
<dbReference type="InterPro" id="IPR026082">
    <property type="entry name" value="ABCA"/>
</dbReference>
<comment type="subcellular location">
    <subcellularLocation>
        <location evidence="1">Membrane</location>
        <topology evidence="1">Multi-pass membrane protein</topology>
    </subcellularLocation>
</comment>
<dbReference type="Proteomes" id="UP001190700">
    <property type="component" value="Unassembled WGS sequence"/>
</dbReference>
<keyword evidence="6" id="KW-0067">ATP-binding</keyword>
<evidence type="ECO:0000256" key="3">
    <source>
        <dbReference type="ARBA" id="ARBA00022448"/>
    </source>
</evidence>
<comment type="caution">
    <text evidence="12">The sequence shown here is derived from an EMBL/GenBank/DDBJ whole genome shotgun (WGS) entry which is preliminary data.</text>
</comment>
<dbReference type="GO" id="GO:0016887">
    <property type="term" value="F:ATP hydrolysis activity"/>
    <property type="evidence" value="ECO:0007669"/>
    <property type="project" value="InterPro"/>
</dbReference>
<dbReference type="InterPro" id="IPR003593">
    <property type="entry name" value="AAA+_ATPase"/>
</dbReference>
<feature type="compositionally biased region" description="Acidic residues" evidence="9">
    <location>
        <begin position="138"/>
        <end position="148"/>
    </location>
</feature>
<feature type="domain" description="ABC transporter" evidence="11">
    <location>
        <begin position="452"/>
        <end position="711"/>
    </location>
</feature>
<keyword evidence="3" id="KW-0813">Transport</keyword>
<evidence type="ECO:0000256" key="6">
    <source>
        <dbReference type="ARBA" id="ARBA00022840"/>
    </source>
</evidence>
<evidence type="ECO:0000313" key="13">
    <source>
        <dbReference type="Proteomes" id="UP001190700"/>
    </source>
</evidence>
<dbReference type="CDD" id="cd03263">
    <property type="entry name" value="ABC_subfamily_A"/>
    <property type="match status" value="2"/>
</dbReference>
<feature type="transmembrane region" description="Helical" evidence="10">
    <location>
        <begin position="387"/>
        <end position="408"/>
    </location>
</feature>
<dbReference type="SUPFAM" id="SSF52540">
    <property type="entry name" value="P-loop containing nucleoside triphosphate hydrolases"/>
    <property type="match status" value="2"/>
</dbReference>
<feature type="transmembrane region" description="Helical" evidence="10">
    <location>
        <begin position="1376"/>
        <end position="1400"/>
    </location>
</feature>
<name>A0AAE0FWK3_9CHLO</name>
<feature type="transmembrane region" description="Helical" evidence="10">
    <location>
        <begin position="1407"/>
        <end position="1428"/>
    </location>
</feature>
<feature type="transmembrane region" description="Helical" evidence="10">
    <location>
        <begin position="202"/>
        <end position="221"/>
    </location>
</feature>
<dbReference type="GO" id="GO:0016020">
    <property type="term" value="C:membrane"/>
    <property type="evidence" value="ECO:0007669"/>
    <property type="project" value="UniProtKB-SubCell"/>
</dbReference>
<feature type="compositionally biased region" description="Basic and acidic residues" evidence="9">
    <location>
        <begin position="1129"/>
        <end position="1144"/>
    </location>
</feature>
<keyword evidence="8 10" id="KW-0472">Membrane</keyword>
<feature type="transmembrane region" description="Helical" evidence="10">
    <location>
        <begin position="1440"/>
        <end position="1458"/>
    </location>
</feature>
<proteinExistence type="inferred from homology"/>
<dbReference type="SMART" id="SM00382">
    <property type="entry name" value="AAA"/>
    <property type="match status" value="2"/>
</dbReference>
<dbReference type="InterPro" id="IPR003439">
    <property type="entry name" value="ABC_transporter-like_ATP-bd"/>
</dbReference>
<comment type="similarity">
    <text evidence="2">Belongs to the ABC transporter superfamily. ABCA family. CPR flippase (TC 3.A.1.211) subfamily.</text>
</comment>
<feature type="transmembrane region" description="Helical" evidence="10">
    <location>
        <begin position="269"/>
        <end position="287"/>
    </location>
</feature>
<gene>
    <name evidence="12" type="ORF">CYMTET_24039</name>
</gene>
<feature type="transmembrane region" description="Helical" evidence="10">
    <location>
        <begin position="241"/>
        <end position="262"/>
    </location>
</feature>
<feature type="region of interest" description="Disordered" evidence="9">
    <location>
        <begin position="130"/>
        <end position="151"/>
    </location>
</feature>
<evidence type="ECO:0000313" key="12">
    <source>
        <dbReference type="EMBL" id="KAK3267401.1"/>
    </source>
</evidence>
<feature type="transmembrane region" description="Helical" evidence="10">
    <location>
        <begin position="1292"/>
        <end position="1318"/>
    </location>
</feature>
<evidence type="ECO:0000256" key="10">
    <source>
        <dbReference type="SAM" id="Phobius"/>
    </source>
</evidence>
<evidence type="ECO:0000256" key="8">
    <source>
        <dbReference type="ARBA" id="ARBA00023136"/>
    </source>
</evidence>
<dbReference type="InterPro" id="IPR013525">
    <property type="entry name" value="ABC2_TM"/>
</dbReference>
<feature type="region of interest" description="Disordered" evidence="9">
    <location>
        <begin position="1129"/>
        <end position="1148"/>
    </location>
</feature>
<feature type="transmembrane region" description="Helical" evidence="10">
    <location>
        <begin position="1339"/>
        <end position="1364"/>
    </location>
</feature>
<sequence length="1906" mass="205770">MKYFLRQNPGLKLGEDVVGLASARHVANYIANNPGVVDTALVFDVVVNGTSEPWHPTYELWYNETLRDLYNDPVTGEQWRGSNSARYLLGLDGHYLGVQAAAERAILSAERGADADYKAWIQTFPEGKFNSSTRAGSEEEADLADSDSDSNGTSSSAVPSLAAGALVFGLTVNALFVINILVDEKTRKLLANMRTMGLSEAAHWLSWFLTFAVLCGANALLGAAAGACSTLRVLSRTDMEVHFILLMLSGWSFTALMIFLASMISRTQFLNMAGFVLFVGSFLYVVMASTTSDVAAYFDMGVAHVPLMDERRHFDVMAPVGLQVYKPGQSPVVQAIMFLMPWFHFERCFNTILNHVGWEGDDFGGRRFVWSDIYHEPNYGDWSAPSLAFSLNMLLASSAVYLLGAWYAGQVLCGEHGAAQPVYFPLLPAYWGLVDPENTALEGDTIAREQQLSEEDGIESYPKGGTALKELTVQMQRGSLFALLGHNGAGKSTLIKLLTGNADPTHGEAFVVVHPHSRCTLSTCVVCLVSAVPRPFSCSSLRACLAQAAAAFRWPGCGPGLEDLLWGELTAAEHLHLYGRLKGVPWGAVPAAVHKALQAVGLEQHQHGLAGTFSGGMKRRLSMAMASLADPDVIFLDEPTTGLDPLSRRRVWEMIQQLKQERVVVLTTHSMEEADALGDQIAILHTAQLRAVGTSISLKARYGKGYQVTLLSEEGDMEEVHRGVGHVLPGAELISASAGASTFGLPTRNMRYLPRLFTALASSSAESGSADRPTGFPAHLIKEWAISNSTLEEVFMRLVTQFKGVNQTPLEAANSVHVLLCEPAAGGEEEGALCLRMAELSRDELLALPPSHDITLYSETQVPVHVSEVVLHGACPSCIGGGDQALEVEDTPEVVQVPALHPETLNAQAEPALERRAGADGLVDDTLLAEVSAAAPETTSGAALASASVHAVTWGTQAQAVFLKCLITQRKQHRTNCCAIVLFVVASLLSLLFGLLLHVSGSEEGGCVRGSVCDKASFVRRQLDPQRRRTFDDEVKYAWDLPAQFQLDSTSYNRTVWYSGPPPGHTPLDDYDLFSSGTRGRTFSPYFPDHTVGMQYKHRASPVSEVALRSQELIAGQQQVLPQQCTTLEGHDPYETHQAGDSRSSDGYWTGADPAEVQAWLSDHLVDFGVDVAVSHPAEMALHYTMFAYSAGEQDGGGGGSIRYPCTTLFSPLEGNQTCNRTGAAEHKRGAPYPLASDAMRMMLNAFSSALMCTWHANTSACAASSVPMRVALVAMPGVYEAADAANGSIDFLAALLETVSLLFATMLLLPAYTATVVMEREEKLVHMMEVEGLMPTAYVGATYFFFLVWFLLQALAFVSIQYAAGVHLYTSASPVLLLVLLLVWGHTQAGLAFALAPLFRRARIAYVALVTLTCAVLGVTFALDFIAGAHGSWPPPVLLVPPLAFARATFLILFLGAGPSYQSSELATALGLMFGMGTVLLALGLLFHMGLSTYGRSLLTRQWRRLAARVRAGTGGRVSIGDSMGLFVPLVDAEEGVEAVLGDEEEGSAGRGEEQDPEVAAEQVAAAAALGVQQDTGHPGEFSVVLSAVHKVFPGQGGKCGANHAVQGLHLRVRYGEVFGLLGPNGAGKTTTMAMLCGLESATQGTATVGGLDTAQDMGRINRILGVCPQLDVVWPELTVQEHLYFYARLKGVEWRQQVVAVQRVAASMELDGDCFKRNAGTLSGGQKRRLSIAVALIGEPAILFLDEPTTGLDPDTRQHIWSMIKAQQCAGRSIMLTTHSMEEADTLCSRIGIMTRGRLRCLGTQMHLKNRYGDGLKITVHFAPHIQDIEGTVRREVHHGAKVVNLFQGKCTLMVPRQGLDVAGIFMLMEAKKKRGEVVEWGITQTSLEEVFIKIAQDAERDTT</sequence>
<keyword evidence="13" id="KW-1185">Reference proteome</keyword>
<evidence type="ECO:0000256" key="7">
    <source>
        <dbReference type="ARBA" id="ARBA00022989"/>
    </source>
</evidence>
<organism evidence="12 13">
    <name type="scientific">Cymbomonas tetramitiformis</name>
    <dbReference type="NCBI Taxonomy" id="36881"/>
    <lineage>
        <taxon>Eukaryota</taxon>
        <taxon>Viridiplantae</taxon>
        <taxon>Chlorophyta</taxon>
        <taxon>Pyramimonadophyceae</taxon>
        <taxon>Pyramimonadales</taxon>
        <taxon>Pyramimonadaceae</taxon>
        <taxon>Cymbomonas</taxon>
    </lineage>
</organism>
<evidence type="ECO:0000256" key="2">
    <source>
        <dbReference type="ARBA" id="ARBA00008526"/>
    </source>
</evidence>
<dbReference type="PROSITE" id="PS50893">
    <property type="entry name" value="ABC_TRANSPORTER_2"/>
    <property type="match status" value="2"/>
</dbReference>
<keyword evidence="4 10" id="KW-0812">Transmembrane</keyword>
<dbReference type="GO" id="GO:0140359">
    <property type="term" value="F:ABC-type transporter activity"/>
    <property type="evidence" value="ECO:0007669"/>
    <property type="project" value="InterPro"/>
</dbReference>
<dbReference type="Pfam" id="PF12698">
    <property type="entry name" value="ABC2_membrane_3"/>
    <property type="match status" value="2"/>
</dbReference>
<dbReference type="GO" id="GO:0005524">
    <property type="term" value="F:ATP binding"/>
    <property type="evidence" value="ECO:0007669"/>
    <property type="project" value="UniProtKB-KW"/>
</dbReference>
<evidence type="ECO:0000259" key="11">
    <source>
        <dbReference type="PROSITE" id="PS50893"/>
    </source>
</evidence>
<feature type="transmembrane region" description="Helical" evidence="10">
    <location>
        <begin position="161"/>
        <end position="182"/>
    </location>
</feature>
<dbReference type="PROSITE" id="PS00211">
    <property type="entry name" value="ABC_TRANSPORTER_1"/>
    <property type="match status" value="2"/>
</dbReference>
<feature type="transmembrane region" description="Helical" evidence="10">
    <location>
        <begin position="977"/>
        <end position="999"/>
    </location>
</feature>
<dbReference type="FunFam" id="3.40.50.300:FF:000335">
    <property type="entry name" value="ATP binding cassette subfamily A member 5"/>
    <property type="match status" value="1"/>
</dbReference>
<feature type="domain" description="ABC transporter" evidence="11">
    <location>
        <begin position="1585"/>
        <end position="1823"/>
    </location>
</feature>
<dbReference type="EMBL" id="LGRX02012425">
    <property type="protein sequence ID" value="KAK3267401.1"/>
    <property type="molecule type" value="Genomic_DNA"/>
</dbReference>
<reference evidence="12 13" key="1">
    <citation type="journal article" date="2015" name="Genome Biol. Evol.">
        <title>Comparative Genomics of a Bacterivorous Green Alga Reveals Evolutionary Causalities and Consequences of Phago-Mixotrophic Mode of Nutrition.</title>
        <authorList>
            <person name="Burns J.A."/>
            <person name="Paasch A."/>
            <person name="Narechania A."/>
            <person name="Kim E."/>
        </authorList>
    </citation>
    <scope>NUCLEOTIDE SEQUENCE [LARGE SCALE GENOMIC DNA]</scope>
    <source>
        <strain evidence="12 13">PLY_AMNH</strain>
    </source>
</reference>
<evidence type="ECO:0000256" key="1">
    <source>
        <dbReference type="ARBA" id="ARBA00004141"/>
    </source>
</evidence>
<keyword evidence="5" id="KW-0547">Nucleotide-binding</keyword>
<accession>A0AAE0FWK3</accession>
<evidence type="ECO:0000256" key="9">
    <source>
        <dbReference type="SAM" id="MobiDB-lite"/>
    </source>
</evidence>
<dbReference type="PANTHER" id="PTHR19229">
    <property type="entry name" value="ATP-BINDING CASSETTE TRANSPORTER SUBFAMILY A ABCA"/>
    <property type="match status" value="1"/>
</dbReference>
<dbReference type="Pfam" id="PF00005">
    <property type="entry name" value="ABC_tran"/>
    <property type="match status" value="2"/>
</dbReference>
<evidence type="ECO:0000256" key="5">
    <source>
        <dbReference type="ARBA" id="ARBA00022741"/>
    </source>
</evidence>
<protein>
    <recommendedName>
        <fullName evidence="11">ABC transporter domain-containing protein</fullName>
    </recommendedName>
</protein>
<feature type="transmembrane region" description="Helical" evidence="10">
    <location>
        <begin position="1470"/>
        <end position="1492"/>
    </location>
</feature>
<dbReference type="InterPro" id="IPR017871">
    <property type="entry name" value="ABC_transporter-like_CS"/>
</dbReference>
<keyword evidence="7 10" id="KW-1133">Transmembrane helix</keyword>